<dbReference type="CDD" id="cd01210">
    <property type="entry name" value="PTB_EPS8"/>
    <property type="match status" value="1"/>
</dbReference>
<evidence type="ECO:0000256" key="6">
    <source>
        <dbReference type="PROSITE-ProRule" id="PRU00192"/>
    </source>
</evidence>
<evidence type="ECO:0000256" key="5">
    <source>
        <dbReference type="ARBA" id="ARBA00022553"/>
    </source>
</evidence>
<dbReference type="SMART" id="SM00326">
    <property type="entry name" value="SH3"/>
    <property type="match status" value="1"/>
</dbReference>
<comment type="subcellular location">
    <subcellularLocation>
        <location evidence="1">Cytoplasm</location>
    </subcellularLocation>
</comment>
<comment type="similarity">
    <text evidence="2">Belongs to the EPS8 family.</text>
</comment>
<feature type="region of interest" description="Disordered" evidence="7">
    <location>
        <begin position="269"/>
        <end position="304"/>
    </location>
</feature>
<feature type="compositionally biased region" description="Basic and acidic residues" evidence="7">
    <location>
        <begin position="278"/>
        <end position="304"/>
    </location>
</feature>
<dbReference type="SUPFAM" id="SSF50044">
    <property type="entry name" value="SH3-domain"/>
    <property type="match status" value="1"/>
</dbReference>
<dbReference type="AlphaFoldDB" id="A0A8T0EW35"/>
<accession>A0A8T0EW35</accession>
<dbReference type="Gene3D" id="2.30.29.30">
    <property type="entry name" value="Pleckstrin-homology domain (PH domain)/Phosphotyrosine-binding domain (PTB)"/>
    <property type="match status" value="1"/>
</dbReference>
<reference evidence="9" key="1">
    <citation type="journal article" date="2020" name="bioRxiv">
        <title>Chromosome-level reference genome of the European wasp spider Argiope bruennichi: a resource for studies on range expansion and evolutionary adaptation.</title>
        <authorList>
            <person name="Sheffer M.M."/>
            <person name="Hoppe A."/>
            <person name="Krehenwinkel H."/>
            <person name="Uhl G."/>
            <person name="Kuss A.W."/>
            <person name="Jensen L."/>
            <person name="Jensen C."/>
            <person name="Gillespie R.G."/>
            <person name="Hoff K.J."/>
            <person name="Prost S."/>
        </authorList>
    </citation>
    <scope>NUCLEOTIDE SEQUENCE</scope>
</reference>
<evidence type="ECO:0000256" key="7">
    <source>
        <dbReference type="SAM" id="MobiDB-lite"/>
    </source>
</evidence>
<keyword evidence="10" id="KW-1185">Reference proteome</keyword>
<dbReference type="InterPro" id="IPR035462">
    <property type="entry name" value="Eps8_SH3"/>
</dbReference>
<dbReference type="GO" id="GO:0003779">
    <property type="term" value="F:actin binding"/>
    <property type="evidence" value="ECO:0007669"/>
    <property type="project" value="TreeGrafter"/>
</dbReference>
<keyword evidence="9" id="KW-0675">Receptor</keyword>
<keyword evidence="5" id="KW-0597">Phosphoprotein</keyword>
<keyword evidence="3 6" id="KW-0728">SH3 domain</keyword>
<dbReference type="Pfam" id="PF00018">
    <property type="entry name" value="SH3_1"/>
    <property type="match status" value="1"/>
</dbReference>
<dbReference type="Proteomes" id="UP000807504">
    <property type="component" value="Unassembled WGS sequence"/>
</dbReference>
<dbReference type="InterPro" id="IPR011993">
    <property type="entry name" value="PH-like_dom_sf"/>
</dbReference>
<dbReference type="Gene3D" id="2.30.30.40">
    <property type="entry name" value="SH3 Domains"/>
    <property type="match status" value="1"/>
</dbReference>
<dbReference type="InterPro" id="IPR033928">
    <property type="entry name" value="EPS8_PTB"/>
</dbReference>
<keyword evidence="4" id="KW-0963">Cytoplasm</keyword>
<feature type="compositionally biased region" description="Polar residues" evidence="7">
    <location>
        <begin position="474"/>
        <end position="494"/>
    </location>
</feature>
<comment type="caution">
    <text evidence="9">The sequence shown here is derived from an EMBL/GenBank/DDBJ whole genome shotgun (WGS) entry which is preliminary data.</text>
</comment>
<dbReference type="PANTHER" id="PTHR12287:SF23">
    <property type="entry name" value="AROUSER, ISOFORM A-RELATED"/>
    <property type="match status" value="1"/>
</dbReference>
<name>A0A8T0EW35_ARGBR</name>
<evidence type="ECO:0000256" key="2">
    <source>
        <dbReference type="ARBA" id="ARBA00006197"/>
    </source>
</evidence>
<evidence type="ECO:0000256" key="1">
    <source>
        <dbReference type="ARBA" id="ARBA00004496"/>
    </source>
</evidence>
<evidence type="ECO:0000256" key="4">
    <source>
        <dbReference type="ARBA" id="ARBA00022490"/>
    </source>
</evidence>
<dbReference type="GO" id="GO:0035023">
    <property type="term" value="P:regulation of Rho protein signal transduction"/>
    <property type="evidence" value="ECO:0007669"/>
    <property type="project" value="TreeGrafter"/>
</dbReference>
<evidence type="ECO:0000313" key="9">
    <source>
        <dbReference type="EMBL" id="KAF8778239.1"/>
    </source>
</evidence>
<dbReference type="GO" id="GO:0005886">
    <property type="term" value="C:plasma membrane"/>
    <property type="evidence" value="ECO:0007669"/>
    <property type="project" value="TreeGrafter"/>
</dbReference>
<protein>
    <submittedName>
        <fullName evidence="9">Epidermal growth factor receptor kinase like protein</fullName>
    </submittedName>
</protein>
<keyword evidence="9" id="KW-0418">Kinase</keyword>
<dbReference type="PANTHER" id="PTHR12287">
    <property type="entry name" value="EPIDERMAL GROWTH FACTOR RECEPTOR KINASE SUBSTRATE EPS8-RELATED PROTEIN"/>
    <property type="match status" value="1"/>
</dbReference>
<dbReference type="GO" id="GO:0007266">
    <property type="term" value="P:Rho protein signal transduction"/>
    <property type="evidence" value="ECO:0007669"/>
    <property type="project" value="TreeGrafter"/>
</dbReference>
<proteinExistence type="inferred from homology"/>
<sequence length="541" mass="61827">MPGVTNGEKWTSRDSRISDFDAYSSEMTPQKRFDGKSSTGSQYSNGYNTDPSSDSNENYPTYLLEHLATFSVGSQYGITSPKDGLRRLLQMEKSSGIWTQKMQMRLEKKWVVIIDNENGDVVERFPMSLISEPTSYTSNDPRELYNNIVVFIVKDDPSNKNHNPPEMHIFQCARVSAQKETPQPIYPNFPEFGPFCLPPGPFILDCPPEFPKKANPASRVVAPPYKRGFNLIVKTVHCKGVPLLGFVLEKAGEHWEGFEGSYHPVFSDGWAPENPFSEENHKPKKDDGHRSHEEAEARHQDFRVSSRQDRYGNDFYYNEQKERPVSPMLSSELPHSTFESRYYDNGPAELPRRHVFDRNGAVTPVSDRELQDRDVRSDFSADSIDHGVTSEPQLQFERHQKQFLEDLLAKGAHVVQVMYPRTANNDKELTVLRGEYLEVLDDSRKWWKAKNSRGQVAHVPHTIVSKINEEDSFHNPTYGSRSAMSKDSFYSHSEASVPKPASENGHKEPSSPHRPAIPINPAPADWVRRERQGKKGEFRYF</sequence>
<evidence type="ECO:0000256" key="3">
    <source>
        <dbReference type="ARBA" id="ARBA00022443"/>
    </source>
</evidence>
<dbReference type="CDD" id="cd11764">
    <property type="entry name" value="SH3_Eps8"/>
    <property type="match status" value="1"/>
</dbReference>
<reference evidence="9" key="2">
    <citation type="submission" date="2020-06" db="EMBL/GenBank/DDBJ databases">
        <authorList>
            <person name="Sheffer M."/>
        </authorList>
    </citation>
    <scope>NUCLEOTIDE SEQUENCE</scope>
</reference>
<dbReference type="Pfam" id="PF08416">
    <property type="entry name" value="PTB"/>
    <property type="match status" value="1"/>
</dbReference>
<gene>
    <name evidence="9" type="ORF">HNY73_014980</name>
</gene>
<dbReference type="GO" id="GO:0005737">
    <property type="term" value="C:cytoplasm"/>
    <property type="evidence" value="ECO:0007669"/>
    <property type="project" value="UniProtKB-SubCell"/>
</dbReference>
<feature type="region of interest" description="Disordered" evidence="7">
    <location>
        <begin position="471"/>
        <end position="541"/>
    </location>
</feature>
<feature type="domain" description="SH3" evidence="8">
    <location>
        <begin position="410"/>
        <end position="469"/>
    </location>
</feature>
<dbReference type="PROSITE" id="PS50002">
    <property type="entry name" value="SH3"/>
    <property type="match status" value="1"/>
</dbReference>
<evidence type="ECO:0000313" key="10">
    <source>
        <dbReference type="Proteomes" id="UP000807504"/>
    </source>
</evidence>
<dbReference type="SUPFAM" id="SSF50729">
    <property type="entry name" value="PH domain-like"/>
    <property type="match status" value="1"/>
</dbReference>
<dbReference type="EMBL" id="JABXBU010002072">
    <property type="protein sequence ID" value="KAF8778239.1"/>
    <property type="molecule type" value="Genomic_DNA"/>
</dbReference>
<dbReference type="InterPro" id="IPR039801">
    <property type="entry name" value="EPS8-like"/>
</dbReference>
<feature type="compositionally biased region" description="Polar residues" evidence="7">
    <location>
        <begin position="36"/>
        <end position="58"/>
    </location>
</feature>
<dbReference type="InterPro" id="IPR036028">
    <property type="entry name" value="SH3-like_dom_sf"/>
</dbReference>
<dbReference type="GO" id="GO:0016301">
    <property type="term" value="F:kinase activity"/>
    <property type="evidence" value="ECO:0007669"/>
    <property type="project" value="UniProtKB-KW"/>
</dbReference>
<dbReference type="InterPro" id="IPR001452">
    <property type="entry name" value="SH3_domain"/>
</dbReference>
<evidence type="ECO:0000259" key="8">
    <source>
        <dbReference type="PROSITE" id="PS50002"/>
    </source>
</evidence>
<feature type="compositionally biased region" description="Basic and acidic residues" evidence="7">
    <location>
        <begin position="526"/>
        <end position="541"/>
    </location>
</feature>
<keyword evidence="9" id="KW-0808">Transferase</keyword>
<dbReference type="FunFam" id="2.30.29.30:FF:000289">
    <property type="entry name" value="Epidermal growth factor receptor kinase substrate 8"/>
    <property type="match status" value="1"/>
</dbReference>
<dbReference type="InterPro" id="IPR013625">
    <property type="entry name" value="PTB"/>
</dbReference>
<organism evidence="9 10">
    <name type="scientific">Argiope bruennichi</name>
    <name type="common">Wasp spider</name>
    <name type="synonym">Aranea bruennichi</name>
    <dbReference type="NCBI Taxonomy" id="94029"/>
    <lineage>
        <taxon>Eukaryota</taxon>
        <taxon>Metazoa</taxon>
        <taxon>Ecdysozoa</taxon>
        <taxon>Arthropoda</taxon>
        <taxon>Chelicerata</taxon>
        <taxon>Arachnida</taxon>
        <taxon>Araneae</taxon>
        <taxon>Araneomorphae</taxon>
        <taxon>Entelegynae</taxon>
        <taxon>Araneoidea</taxon>
        <taxon>Araneidae</taxon>
        <taxon>Argiope</taxon>
    </lineage>
</organism>
<feature type="region of interest" description="Disordered" evidence="7">
    <location>
        <begin position="21"/>
        <end position="58"/>
    </location>
</feature>